<accession>A0A1S2NWD1</accession>
<dbReference type="EMBL" id="MLYP01000088">
    <property type="protein sequence ID" value="OIJ85496.1"/>
    <property type="molecule type" value="Genomic_DNA"/>
</dbReference>
<organism evidence="1 2">
    <name type="scientific">Streptomyces colonosanans</name>
    <dbReference type="NCBI Taxonomy" id="1428652"/>
    <lineage>
        <taxon>Bacteria</taxon>
        <taxon>Bacillati</taxon>
        <taxon>Actinomycetota</taxon>
        <taxon>Actinomycetes</taxon>
        <taxon>Kitasatosporales</taxon>
        <taxon>Streptomycetaceae</taxon>
        <taxon>Streptomyces</taxon>
    </lineage>
</organism>
<reference evidence="1 2" key="1">
    <citation type="submission" date="2016-10" db="EMBL/GenBank/DDBJ databases">
        <title>Genome sequence of Streptomyces sp. MUSC 93.</title>
        <authorList>
            <person name="Lee L.-H."/>
            <person name="Ser H.-L."/>
            <person name="Law J.W.-F."/>
        </authorList>
    </citation>
    <scope>NUCLEOTIDE SEQUENCE [LARGE SCALE GENOMIC DNA]</scope>
    <source>
        <strain evidence="1 2">MUSC 93</strain>
    </source>
</reference>
<evidence type="ECO:0008006" key="3">
    <source>
        <dbReference type="Google" id="ProtNLM"/>
    </source>
</evidence>
<dbReference type="AlphaFoldDB" id="A0A1S2NWD1"/>
<dbReference type="Gene3D" id="1.10.10.10">
    <property type="entry name" value="Winged helix-like DNA-binding domain superfamily/Winged helix DNA-binding domain"/>
    <property type="match status" value="1"/>
</dbReference>
<dbReference type="Proteomes" id="UP000179935">
    <property type="component" value="Unassembled WGS sequence"/>
</dbReference>
<dbReference type="InterPro" id="IPR036388">
    <property type="entry name" value="WH-like_DNA-bd_sf"/>
</dbReference>
<name>A0A1S2NWD1_9ACTN</name>
<comment type="caution">
    <text evidence="1">The sequence shown here is derived from an EMBL/GenBank/DDBJ whole genome shotgun (WGS) entry which is preliminary data.</text>
</comment>
<sequence length="143" mass="15273">MKPIGYWVNRTDKALTTAMNSLLAESGLTRLAWQALNVVKGTPEVTDTEVLTVLAANADAADLTAAVETLLADGWVIRPAPGRLALTDIGRARLAGAVEQVAAFRELSLVGITRDEYRNAVTVLERMTRNVEGGPGDSRAERG</sequence>
<dbReference type="RefSeq" id="WP_071369304.1">
    <property type="nucleotide sequence ID" value="NZ_MLYP01000088.1"/>
</dbReference>
<dbReference type="SUPFAM" id="SSF46785">
    <property type="entry name" value="Winged helix' DNA-binding domain"/>
    <property type="match status" value="1"/>
</dbReference>
<keyword evidence="2" id="KW-1185">Reference proteome</keyword>
<dbReference type="InterPro" id="IPR036390">
    <property type="entry name" value="WH_DNA-bd_sf"/>
</dbReference>
<dbReference type="OrthoDB" id="3697068at2"/>
<evidence type="ECO:0000313" key="1">
    <source>
        <dbReference type="EMBL" id="OIJ85496.1"/>
    </source>
</evidence>
<protein>
    <recommendedName>
        <fullName evidence="3">MarR family transcriptional regulator</fullName>
    </recommendedName>
</protein>
<evidence type="ECO:0000313" key="2">
    <source>
        <dbReference type="Proteomes" id="UP000179935"/>
    </source>
</evidence>
<dbReference type="STRING" id="1428652.BIV24_28255"/>
<proteinExistence type="predicted"/>
<gene>
    <name evidence="1" type="ORF">BIV24_28255</name>
</gene>